<dbReference type="EMBL" id="BGPR01032703">
    <property type="protein sequence ID" value="GBO06340.1"/>
    <property type="molecule type" value="Genomic_DNA"/>
</dbReference>
<evidence type="ECO:0000313" key="2">
    <source>
        <dbReference type="Proteomes" id="UP000499080"/>
    </source>
</evidence>
<evidence type="ECO:0000313" key="1">
    <source>
        <dbReference type="EMBL" id="GBO06340.1"/>
    </source>
</evidence>
<proteinExistence type="predicted"/>
<comment type="caution">
    <text evidence="1">The sequence shown here is derived from an EMBL/GenBank/DDBJ whole genome shotgun (WGS) entry which is preliminary data.</text>
</comment>
<protein>
    <submittedName>
        <fullName evidence="1">Uncharacterized protein</fullName>
    </submittedName>
</protein>
<name>A0A4Y2U3V3_ARAVE</name>
<dbReference type="OrthoDB" id="6782743at2759"/>
<accession>A0A4Y2U3V3</accession>
<dbReference type="Proteomes" id="UP000499080">
    <property type="component" value="Unassembled WGS sequence"/>
</dbReference>
<reference evidence="1 2" key="1">
    <citation type="journal article" date="2019" name="Sci. Rep.">
        <title>Orb-weaving spider Araneus ventricosus genome elucidates the spidroin gene catalogue.</title>
        <authorList>
            <person name="Kono N."/>
            <person name="Nakamura H."/>
            <person name="Ohtoshi R."/>
            <person name="Moran D.A.P."/>
            <person name="Shinohara A."/>
            <person name="Yoshida Y."/>
            <person name="Fujiwara M."/>
            <person name="Mori M."/>
            <person name="Tomita M."/>
            <person name="Arakawa K."/>
        </authorList>
    </citation>
    <scope>NUCLEOTIDE SEQUENCE [LARGE SCALE GENOMIC DNA]</scope>
</reference>
<gene>
    <name evidence="1" type="ORF">AVEN_120270_1</name>
</gene>
<sequence>MRYLHRTFQCSEHSEQNMERISQVIRAFCIGFANLKTLVVCDWKIKYFIGCSGTSCFGRSPEKSGSPQLHIPQSTSWKILHLRLHLRMYCIQLLQ</sequence>
<keyword evidence="2" id="KW-1185">Reference proteome</keyword>
<dbReference type="AlphaFoldDB" id="A0A4Y2U3V3"/>
<organism evidence="1 2">
    <name type="scientific">Araneus ventricosus</name>
    <name type="common">Orbweaver spider</name>
    <name type="synonym">Epeira ventricosa</name>
    <dbReference type="NCBI Taxonomy" id="182803"/>
    <lineage>
        <taxon>Eukaryota</taxon>
        <taxon>Metazoa</taxon>
        <taxon>Ecdysozoa</taxon>
        <taxon>Arthropoda</taxon>
        <taxon>Chelicerata</taxon>
        <taxon>Arachnida</taxon>
        <taxon>Araneae</taxon>
        <taxon>Araneomorphae</taxon>
        <taxon>Entelegynae</taxon>
        <taxon>Araneoidea</taxon>
        <taxon>Araneidae</taxon>
        <taxon>Araneus</taxon>
    </lineage>
</organism>